<evidence type="ECO:0000259" key="2">
    <source>
        <dbReference type="Pfam" id="PF00582"/>
    </source>
</evidence>
<gene>
    <name evidence="3" type="ORF">SAMN04487894_12126</name>
</gene>
<dbReference type="Proteomes" id="UP000198757">
    <property type="component" value="Unassembled WGS sequence"/>
</dbReference>
<dbReference type="SUPFAM" id="SSF52402">
    <property type="entry name" value="Adenine nucleotide alpha hydrolases-like"/>
    <property type="match status" value="1"/>
</dbReference>
<evidence type="ECO:0000313" key="4">
    <source>
        <dbReference type="Proteomes" id="UP000198757"/>
    </source>
</evidence>
<accession>A0A1G7A5Y6</accession>
<dbReference type="CDD" id="cd00293">
    <property type="entry name" value="USP-like"/>
    <property type="match status" value="1"/>
</dbReference>
<dbReference type="PANTHER" id="PTHR46268">
    <property type="entry name" value="STRESS RESPONSE PROTEIN NHAX"/>
    <property type="match status" value="1"/>
</dbReference>
<organism evidence="3 4">
    <name type="scientific">Niabella drilacis (strain DSM 25811 / CCM 8410 / CCUG 62505 / LMG 26954 / E90)</name>
    <dbReference type="NCBI Taxonomy" id="1285928"/>
    <lineage>
        <taxon>Bacteria</taxon>
        <taxon>Pseudomonadati</taxon>
        <taxon>Bacteroidota</taxon>
        <taxon>Chitinophagia</taxon>
        <taxon>Chitinophagales</taxon>
        <taxon>Chitinophagaceae</taxon>
        <taxon>Niabella</taxon>
    </lineage>
</organism>
<dbReference type="Pfam" id="PF00582">
    <property type="entry name" value="Usp"/>
    <property type="match status" value="1"/>
</dbReference>
<dbReference type="InterPro" id="IPR006016">
    <property type="entry name" value="UspA"/>
</dbReference>
<dbReference type="EMBL" id="FMZO01000021">
    <property type="protein sequence ID" value="SDE10294.1"/>
    <property type="molecule type" value="Genomic_DNA"/>
</dbReference>
<evidence type="ECO:0000256" key="1">
    <source>
        <dbReference type="ARBA" id="ARBA00008791"/>
    </source>
</evidence>
<dbReference type="RefSeq" id="WP_176954530.1">
    <property type="nucleotide sequence ID" value="NZ_FMZO01000021.1"/>
</dbReference>
<reference evidence="4" key="1">
    <citation type="submission" date="2016-10" db="EMBL/GenBank/DDBJ databases">
        <authorList>
            <person name="Varghese N."/>
            <person name="Submissions S."/>
        </authorList>
    </citation>
    <scope>NUCLEOTIDE SEQUENCE [LARGE SCALE GENOMIC DNA]</scope>
    <source>
        <strain evidence="4">DSM 25811 / CCM 8410 / LMG 26954 / E90</strain>
    </source>
</reference>
<dbReference type="STRING" id="1285928.SAMN04487894_12126"/>
<feature type="domain" description="UspA" evidence="2">
    <location>
        <begin position="2"/>
        <end position="141"/>
    </location>
</feature>
<name>A0A1G7A5Y6_NIADE</name>
<dbReference type="PANTHER" id="PTHR46268:SF6">
    <property type="entry name" value="UNIVERSAL STRESS PROTEIN UP12"/>
    <property type="match status" value="1"/>
</dbReference>
<keyword evidence="4" id="KW-1185">Reference proteome</keyword>
<proteinExistence type="inferred from homology"/>
<evidence type="ECO:0000313" key="3">
    <source>
        <dbReference type="EMBL" id="SDE10294.1"/>
    </source>
</evidence>
<protein>
    <submittedName>
        <fullName evidence="3">Nucleotide-binding universal stress protein, UspA family</fullName>
    </submittedName>
</protein>
<sequence>MNTIIAATNFSEGSNHAVAFATGMARALKAQLVIFNVIGLVPAMSDVQLPLNVCDVTIEETDKLLEDLALRAKTGANNEIEVKTLYKVGSVIKELDALCQREAPFALVIASRFVTAFERLILGTYSVSIAKYSAFPVLVVPPSATMNGFKKVAIAVDLDAENTIQWQFLKHWLAPFDPQVDIVYISAQTEGTGKEPPAAIDFGEQLGNDNLEYYFLKNNNVAEGIKDYIVEKKPELLVMSVQKHGLFHKSITKPFIERPPVPVLFLSSKLKEDGRPLAAGRSATPPSVLTGYPGY</sequence>
<dbReference type="AlphaFoldDB" id="A0A1G7A5Y6"/>
<comment type="similarity">
    <text evidence="1">Belongs to the universal stress protein A family.</text>
</comment>
<dbReference type="Gene3D" id="3.40.50.12370">
    <property type="match status" value="1"/>
</dbReference>